<dbReference type="GO" id="GO:0004722">
    <property type="term" value="F:protein serine/threonine phosphatase activity"/>
    <property type="evidence" value="ECO:0007669"/>
    <property type="project" value="InterPro"/>
</dbReference>
<keyword evidence="2" id="KW-0472">Membrane</keyword>
<feature type="compositionally biased region" description="Low complexity" evidence="1">
    <location>
        <begin position="194"/>
        <end position="203"/>
    </location>
</feature>
<dbReference type="PANTHER" id="PTHR47992">
    <property type="entry name" value="PROTEIN PHOSPHATASE"/>
    <property type="match status" value="1"/>
</dbReference>
<sequence>MRLPDTGLYDVFLALLNRIGSIVEECELIYEIKPWLRYAIWAALVSTTLFLIWVAGGFPPQAWLLLIQLLLHLSHLWSFYGSLILLPLLALSVLSMIWLVVWSLLVWGSVRLACYQWRLYQCREGQGISRWLPAQKLQLVVANAGDNATMEATLSTTVPRLRLPQKVQLKPDRLEAAHTSKASRALSDIPTRPSESALSSESLAEATTENRSMLAQSLSVGVGWHTGITRKRSPNEDSLLVLQGTCTYQGRLVPFGLFVVADGMGGHAYGQEASRLAIQNMMHTVLQNIVMSNDLDDEYLTNMLIGGVEWANRAIYQRGQEWGQEMGTTLTGALIVGLKVYIVNVGDSRTYLYREGMHLAQITRDHSVVAALVESGTIAADDVYTHPERNKVYRSLGCKESVEVDWFVVDLCAHDKLLLCSDGLWEMVRDPMIERIAASGYDPTRICSMLVQAALRGGGQDNVSAIMVELP</sequence>
<dbReference type="Proteomes" id="UP000290365">
    <property type="component" value="Chromosome"/>
</dbReference>
<evidence type="ECO:0000313" key="5">
    <source>
        <dbReference type="Proteomes" id="UP000290365"/>
    </source>
</evidence>
<feature type="transmembrane region" description="Helical" evidence="2">
    <location>
        <begin position="62"/>
        <end position="80"/>
    </location>
</feature>
<dbReference type="OrthoDB" id="152713at2"/>
<dbReference type="PROSITE" id="PS51746">
    <property type="entry name" value="PPM_2"/>
    <property type="match status" value="1"/>
</dbReference>
<dbReference type="InterPro" id="IPR015655">
    <property type="entry name" value="PP2C"/>
</dbReference>
<feature type="domain" description="PPM-type phosphatase" evidence="3">
    <location>
        <begin position="214"/>
        <end position="470"/>
    </location>
</feature>
<gene>
    <name evidence="4" type="ORF">EPA93_47055</name>
</gene>
<evidence type="ECO:0000256" key="2">
    <source>
        <dbReference type="SAM" id="Phobius"/>
    </source>
</evidence>
<keyword evidence="2" id="KW-1133">Transmembrane helix</keyword>
<dbReference type="KEGG" id="kbs:EPA93_47055"/>
<feature type="transmembrane region" description="Helical" evidence="2">
    <location>
        <begin position="38"/>
        <end position="55"/>
    </location>
</feature>
<name>A0A4P6K599_KTERU</name>
<protein>
    <submittedName>
        <fullName evidence="4">Serine/threonine-protein phosphatase</fullName>
    </submittedName>
</protein>
<dbReference type="SMART" id="SM00332">
    <property type="entry name" value="PP2Cc"/>
    <property type="match status" value="1"/>
</dbReference>
<dbReference type="RefSeq" id="WP_129894190.1">
    <property type="nucleotide sequence ID" value="NZ_CP035758.1"/>
</dbReference>
<organism evidence="4 5">
    <name type="scientific">Ktedonosporobacter rubrisoli</name>
    <dbReference type="NCBI Taxonomy" id="2509675"/>
    <lineage>
        <taxon>Bacteria</taxon>
        <taxon>Bacillati</taxon>
        <taxon>Chloroflexota</taxon>
        <taxon>Ktedonobacteria</taxon>
        <taxon>Ktedonobacterales</taxon>
        <taxon>Ktedonosporobacteraceae</taxon>
        <taxon>Ktedonosporobacter</taxon>
    </lineage>
</organism>
<dbReference type="CDD" id="cd00143">
    <property type="entry name" value="PP2Cc"/>
    <property type="match status" value="1"/>
</dbReference>
<keyword evidence="2" id="KW-0812">Transmembrane</keyword>
<dbReference type="SMART" id="SM00331">
    <property type="entry name" value="PP2C_SIG"/>
    <property type="match status" value="1"/>
</dbReference>
<feature type="transmembrane region" description="Helical" evidence="2">
    <location>
        <begin position="86"/>
        <end position="108"/>
    </location>
</feature>
<evidence type="ECO:0000259" key="3">
    <source>
        <dbReference type="PROSITE" id="PS51746"/>
    </source>
</evidence>
<keyword evidence="5" id="KW-1185">Reference proteome</keyword>
<reference evidence="4 5" key="1">
    <citation type="submission" date="2019-01" db="EMBL/GenBank/DDBJ databases">
        <title>Ktedonosporobacter rubrisoli SCAWS-G2.</title>
        <authorList>
            <person name="Huang Y."/>
            <person name="Yan B."/>
        </authorList>
    </citation>
    <scope>NUCLEOTIDE SEQUENCE [LARGE SCALE GENOMIC DNA]</scope>
    <source>
        <strain evidence="4 5">SCAWS-G2</strain>
    </source>
</reference>
<dbReference type="EMBL" id="CP035758">
    <property type="protein sequence ID" value="QBD83123.1"/>
    <property type="molecule type" value="Genomic_DNA"/>
</dbReference>
<dbReference type="Gene3D" id="3.60.40.10">
    <property type="entry name" value="PPM-type phosphatase domain"/>
    <property type="match status" value="1"/>
</dbReference>
<dbReference type="InterPro" id="IPR001932">
    <property type="entry name" value="PPM-type_phosphatase-like_dom"/>
</dbReference>
<dbReference type="InterPro" id="IPR036457">
    <property type="entry name" value="PPM-type-like_dom_sf"/>
</dbReference>
<accession>A0A4P6K599</accession>
<dbReference type="AlphaFoldDB" id="A0A4P6K599"/>
<dbReference type="SUPFAM" id="SSF81606">
    <property type="entry name" value="PP2C-like"/>
    <property type="match status" value="1"/>
</dbReference>
<evidence type="ECO:0000313" key="4">
    <source>
        <dbReference type="EMBL" id="QBD83123.1"/>
    </source>
</evidence>
<dbReference type="Pfam" id="PF13672">
    <property type="entry name" value="PP2C_2"/>
    <property type="match status" value="1"/>
</dbReference>
<evidence type="ECO:0000256" key="1">
    <source>
        <dbReference type="SAM" id="MobiDB-lite"/>
    </source>
</evidence>
<feature type="region of interest" description="Disordered" evidence="1">
    <location>
        <begin position="173"/>
        <end position="203"/>
    </location>
</feature>
<proteinExistence type="predicted"/>